<dbReference type="RefSeq" id="WP_322448060.1">
    <property type="nucleotide sequence ID" value="NZ_JAXOFX010000016.1"/>
</dbReference>
<dbReference type="Proteomes" id="UP001290455">
    <property type="component" value="Unassembled WGS sequence"/>
</dbReference>
<evidence type="ECO:0000256" key="1">
    <source>
        <dbReference type="SAM" id="MobiDB-lite"/>
    </source>
</evidence>
<dbReference type="EMBL" id="JAXOFX010000016">
    <property type="protein sequence ID" value="MDZ5473768.1"/>
    <property type="molecule type" value="Genomic_DNA"/>
</dbReference>
<feature type="region of interest" description="Disordered" evidence="1">
    <location>
        <begin position="38"/>
        <end position="68"/>
    </location>
</feature>
<evidence type="ECO:0000313" key="3">
    <source>
        <dbReference type="Proteomes" id="UP001290455"/>
    </source>
</evidence>
<comment type="caution">
    <text evidence="2">The sequence shown here is derived from an EMBL/GenBank/DDBJ whole genome shotgun (WGS) entry which is preliminary data.</text>
</comment>
<sequence length="68" mass="7908">MSEKRRRTRAVVDVDEVIIRADNVIIIGDRDRRGSDVLGVADEPRRRHSRDRDGNVAGAFDSNRRYHY</sequence>
<feature type="compositionally biased region" description="Basic and acidic residues" evidence="1">
    <location>
        <begin position="42"/>
        <end position="54"/>
    </location>
</feature>
<gene>
    <name evidence="2" type="ORF">SM124_18785</name>
</gene>
<accession>A0ABU5J2Y3</accession>
<proteinExistence type="predicted"/>
<protein>
    <submittedName>
        <fullName evidence="2">Uncharacterized protein</fullName>
    </submittedName>
</protein>
<name>A0ABU5J2Y3_9BACI</name>
<reference evidence="2 3" key="1">
    <citation type="submission" date="2023-11" db="EMBL/GenBank/DDBJ databases">
        <title>Bacillus jintuensis, isolated from a mudflat on the Beibu Gulf coast.</title>
        <authorList>
            <person name="Li M."/>
        </authorList>
    </citation>
    <scope>NUCLEOTIDE SEQUENCE [LARGE SCALE GENOMIC DNA]</scope>
    <source>
        <strain evidence="2 3">31A1R</strain>
    </source>
</reference>
<evidence type="ECO:0000313" key="2">
    <source>
        <dbReference type="EMBL" id="MDZ5473768.1"/>
    </source>
</evidence>
<organism evidence="2 3">
    <name type="scientific">Robertmurraya mangrovi</name>
    <dbReference type="NCBI Taxonomy" id="3098077"/>
    <lineage>
        <taxon>Bacteria</taxon>
        <taxon>Bacillati</taxon>
        <taxon>Bacillota</taxon>
        <taxon>Bacilli</taxon>
        <taxon>Bacillales</taxon>
        <taxon>Bacillaceae</taxon>
        <taxon>Robertmurraya</taxon>
    </lineage>
</organism>
<keyword evidence="3" id="KW-1185">Reference proteome</keyword>